<evidence type="ECO:0000313" key="2">
    <source>
        <dbReference type="Proteomes" id="UP001642484"/>
    </source>
</evidence>
<dbReference type="GO" id="GO:0032259">
    <property type="term" value="P:methylation"/>
    <property type="evidence" value="ECO:0007669"/>
    <property type="project" value="UniProtKB-KW"/>
</dbReference>
<organism evidence="1 2">
    <name type="scientific">Durusdinium trenchii</name>
    <dbReference type="NCBI Taxonomy" id="1381693"/>
    <lineage>
        <taxon>Eukaryota</taxon>
        <taxon>Sar</taxon>
        <taxon>Alveolata</taxon>
        <taxon>Dinophyceae</taxon>
        <taxon>Suessiales</taxon>
        <taxon>Symbiodiniaceae</taxon>
        <taxon>Durusdinium</taxon>
    </lineage>
</organism>
<comment type="caution">
    <text evidence="1">The sequence shown here is derived from an EMBL/GenBank/DDBJ whole genome shotgun (WGS) entry which is preliminary data.</text>
</comment>
<dbReference type="InterPro" id="IPR050390">
    <property type="entry name" value="C5-Methyltransferase"/>
</dbReference>
<proteinExistence type="predicted"/>
<dbReference type="PANTHER" id="PTHR10629:SF52">
    <property type="entry name" value="DNA (CYTOSINE-5)-METHYLTRANSFERASE 1"/>
    <property type="match status" value="1"/>
</dbReference>
<name>A0ABP0HVC3_9DINO</name>
<reference evidence="1 2" key="1">
    <citation type="submission" date="2024-02" db="EMBL/GenBank/DDBJ databases">
        <authorList>
            <person name="Chen Y."/>
            <person name="Shah S."/>
            <person name="Dougan E. K."/>
            <person name="Thang M."/>
            <person name="Chan C."/>
        </authorList>
    </citation>
    <scope>NUCLEOTIDE SEQUENCE [LARGE SCALE GENOMIC DNA]</scope>
</reference>
<accession>A0ABP0HVC3</accession>
<dbReference type="SUPFAM" id="SSF53335">
    <property type="entry name" value="S-adenosyl-L-methionine-dependent methyltransferases"/>
    <property type="match status" value="1"/>
</dbReference>
<dbReference type="Pfam" id="PF00145">
    <property type="entry name" value="DNA_methylase"/>
    <property type="match status" value="1"/>
</dbReference>
<dbReference type="PANTHER" id="PTHR10629">
    <property type="entry name" value="CYTOSINE-SPECIFIC METHYLTRANSFERASE"/>
    <property type="match status" value="1"/>
</dbReference>
<sequence length="509" mass="58076">MNDLQSSLSALVPWVSRQRGQRLKRKLECLYESGFKLEAFQVPSDDSESDSDAPDHRYYSHNFDFASFVDSQLVLTQLTVGWLQCVAFSAQVAFSQRLKTPEAETSTKGERIAATGCQWVAIVLDVLREHLLNKRHPSSYGSDCSGLDAPWWALRELFMGMKAADVEMKDLIYDFASEAPGQEGIWQKRMLLLNATPSGPNIIFNDMFAFGKRIFHDMTDPGQVVNIPEVDWYTGGFECQDLSTLNVARKELTLDIDEQSGMSSKTLVKSLEYVQEKKPAYIIIENVARKNTADTVLSALRRIGYECVAVFTNSASFGVPQSRTRLYIAGVWPAKVKIIHGPEQWIQWLEDICKMSKTTGFASSLLPDDDEQVQSMLSQRQQMEMNPADMLVALKTGETWPKCFAKHLEARAHLSSLLEREVPTHEELLATFGNHWSKTLPAREQDILYLHLWALEHHRGSTDPSLIWDLTHNITFQQWKEHAYEDTLPCLLRNHRYWHVGRRRHLVPG</sequence>
<dbReference type="GO" id="GO:0008168">
    <property type="term" value="F:methyltransferase activity"/>
    <property type="evidence" value="ECO:0007669"/>
    <property type="project" value="UniProtKB-KW"/>
</dbReference>
<evidence type="ECO:0000313" key="1">
    <source>
        <dbReference type="EMBL" id="CAK8994141.1"/>
    </source>
</evidence>
<dbReference type="Proteomes" id="UP001642484">
    <property type="component" value="Unassembled WGS sequence"/>
</dbReference>
<protein>
    <submittedName>
        <fullName evidence="1">Uncharacterized protein</fullName>
    </submittedName>
</protein>
<gene>
    <name evidence="1" type="ORF">CCMP2556_LOCUS3530</name>
</gene>
<dbReference type="Gene3D" id="3.40.50.150">
    <property type="entry name" value="Vaccinia Virus protein VP39"/>
    <property type="match status" value="1"/>
</dbReference>
<keyword evidence="2" id="KW-1185">Reference proteome</keyword>
<dbReference type="InterPro" id="IPR001525">
    <property type="entry name" value="C5_MeTfrase"/>
</dbReference>
<dbReference type="EMBL" id="CAXAMN010001403">
    <property type="protein sequence ID" value="CAK8994141.1"/>
    <property type="molecule type" value="Genomic_DNA"/>
</dbReference>
<dbReference type="InterPro" id="IPR029063">
    <property type="entry name" value="SAM-dependent_MTases_sf"/>
</dbReference>